<accession>A0ABU8YXZ7</accession>
<dbReference type="RefSeq" id="WP_340542466.1">
    <property type="nucleotide sequence ID" value="NZ_JBBLXS010001034.1"/>
</dbReference>
<dbReference type="Pfam" id="PF12770">
    <property type="entry name" value="CHAT"/>
    <property type="match status" value="1"/>
</dbReference>
<reference evidence="2 3" key="1">
    <citation type="journal article" date="2020" name="Harmful Algae">
        <title>Molecular and morphological characterization of a novel dihydroanatoxin-a producing Microcoleus species (cyanobacteria) from the Russian River, California, USA.</title>
        <authorList>
            <person name="Conklin K.Y."/>
            <person name="Stancheva R."/>
            <person name="Otten T.G."/>
            <person name="Fadness R."/>
            <person name="Boyer G.L."/>
            <person name="Read B."/>
            <person name="Zhang X."/>
            <person name="Sheath R.G."/>
        </authorList>
    </citation>
    <scope>NUCLEOTIDE SEQUENCE [LARGE SCALE GENOMIC DNA]</scope>
    <source>
        <strain evidence="2 3">PTRS2</strain>
    </source>
</reference>
<dbReference type="EMBL" id="JBBLXS010001034">
    <property type="protein sequence ID" value="MEK0189220.1"/>
    <property type="molecule type" value="Genomic_DNA"/>
</dbReference>
<feature type="domain" description="CHAT" evidence="1">
    <location>
        <begin position="2"/>
        <end position="62"/>
    </location>
</feature>
<dbReference type="InterPro" id="IPR024983">
    <property type="entry name" value="CHAT_dom"/>
</dbReference>
<feature type="non-terminal residue" evidence="2">
    <location>
        <position position="1"/>
    </location>
</feature>
<gene>
    <name evidence="2" type="ORF">WMG39_30890</name>
</gene>
<evidence type="ECO:0000313" key="3">
    <source>
        <dbReference type="Proteomes" id="UP001384579"/>
    </source>
</evidence>
<evidence type="ECO:0000259" key="1">
    <source>
        <dbReference type="Pfam" id="PF12770"/>
    </source>
</evidence>
<name>A0ABU8YXZ7_9CYAN</name>
<proteinExistence type="predicted"/>
<protein>
    <submittedName>
        <fullName evidence="2">CHAT domain-containing protein</fullName>
    </submittedName>
</protein>
<dbReference type="Proteomes" id="UP001384579">
    <property type="component" value="Unassembled WGS sequence"/>
</dbReference>
<keyword evidence="3" id="KW-1185">Reference proteome</keyword>
<sequence length="64" mass="7429">TVATLWQVNDESTAIFMAEFYRQLALPKISKVEALRNAQLALLNNPLYKNPYFWAPFILVGNWQ</sequence>
<organism evidence="2 3">
    <name type="scientific">Microcoleus anatoxicus PTRS2</name>
    <dbReference type="NCBI Taxonomy" id="2705321"/>
    <lineage>
        <taxon>Bacteria</taxon>
        <taxon>Bacillati</taxon>
        <taxon>Cyanobacteriota</taxon>
        <taxon>Cyanophyceae</taxon>
        <taxon>Oscillatoriophycideae</taxon>
        <taxon>Oscillatoriales</taxon>
        <taxon>Microcoleaceae</taxon>
        <taxon>Microcoleus</taxon>
        <taxon>Microcoleus anatoxicus</taxon>
    </lineage>
</organism>
<evidence type="ECO:0000313" key="2">
    <source>
        <dbReference type="EMBL" id="MEK0189220.1"/>
    </source>
</evidence>
<comment type="caution">
    <text evidence="2">The sequence shown here is derived from an EMBL/GenBank/DDBJ whole genome shotgun (WGS) entry which is preliminary data.</text>
</comment>